<dbReference type="EMBL" id="CP036287">
    <property type="protein sequence ID" value="QDU69146.1"/>
    <property type="molecule type" value="Genomic_DNA"/>
</dbReference>
<dbReference type="GO" id="GO:0036088">
    <property type="term" value="P:D-serine catabolic process"/>
    <property type="evidence" value="ECO:0007669"/>
    <property type="project" value="TreeGrafter"/>
</dbReference>
<gene>
    <name evidence="2" type="ORF">Pla133_42620</name>
</gene>
<dbReference type="PANTHER" id="PTHR28004:SF2">
    <property type="entry name" value="D-SERINE DEHYDRATASE"/>
    <property type="match status" value="1"/>
</dbReference>
<dbReference type="Gene3D" id="3.20.20.10">
    <property type="entry name" value="Alanine racemase"/>
    <property type="match status" value="1"/>
</dbReference>
<accession>A0A518BQ92</accession>
<evidence type="ECO:0000313" key="3">
    <source>
        <dbReference type="Proteomes" id="UP000316921"/>
    </source>
</evidence>
<dbReference type="PANTHER" id="PTHR28004">
    <property type="entry name" value="ZGC:162816-RELATED"/>
    <property type="match status" value="1"/>
</dbReference>
<dbReference type="AlphaFoldDB" id="A0A518BQ92"/>
<organism evidence="2 3">
    <name type="scientific">Engelhardtia mirabilis</name>
    <dbReference type="NCBI Taxonomy" id="2528011"/>
    <lineage>
        <taxon>Bacteria</taxon>
        <taxon>Pseudomonadati</taxon>
        <taxon>Planctomycetota</taxon>
        <taxon>Planctomycetia</taxon>
        <taxon>Planctomycetia incertae sedis</taxon>
        <taxon>Engelhardtia</taxon>
    </lineage>
</organism>
<evidence type="ECO:0000259" key="1">
    <source>
        <dbReference type="SMART" id="SM01119"/>
    </source>
</evidence>
<dbReference type="Gene3D" id="2.40.37.20">
    <property type="entry name" value="D-serine dehydratase-like domain"/>
    <property type="match status" value="1"/>
</dbReference>
<dbReference type="Proteomes" id="UP000316921">
    <property type="component" value="Chromosome"/>
</dbReference>
<dbReference type="RefSeq" id="WP_419191785.1">
    <property type="nucleotide sequence ID" value="NZ_CP036287.1"/>
</dbReference>
<keyword evidence="2" id="KW-0456">Lyase</keyword>
<name>A0A518BQ92_9BACT</name>
<proteinExistence type="predicted"/>
<keyword evidence="3" id="KW-1185">Reference proteome</keyword>
<dbReference type="InterPro" id="IPR051466">
    <property type="entry name" value="D-amino_acid_metab_enzyme"/>
</dbReference>
<dbReference type="Pfam" id="PF14031">
    <property type="entry name" value="D-ser_dehydrat"/>
    <property type="match status" value="1"/>
</dbReference>
<dbReference type="InterPro" id="IPR026956">
    <property type="entry name" value="D-ser_dehydrat-like_dom"/>
</dbReference>
<dbReference type="InterPro" id="IPR029066">
    <property type="entry name" value="PLP-binding_barrel"/>
</dbReference>
<dbReference type="SUPFAM" id="SSF51419">
    <property type="entry name" value="PLP-binding barrel"/>
    <property type="match status" value="1"/>
</dbReference>
<dbReference type="InterPro" id="IPR042208">
    <property type="entry name" value="D-ser_dehydrat-like_sf"/>
</dbReference>
<dbReference type="KEGG" id="pbap:Pla133_42620"/>
<reference evidence="2 3" key="1">
    <citation type="submission" date="2019-02" db="EMBL/GenBank/DDBJ databases">
        <title>Deep-cultivation of Planctomycetes and their phenomic and genomic characterization uncovers novel biology.</title>
        <authorList>
            <person name="Wiegand S."/>
            <person name="Jogler M."/>
            <person name="Boedeker C."/>
            <person name="Pinto D."/>
            <person name="Vollmers J."/>
            <person name="Rivas-Marin E."/>
            <person name="Kohn T."/>
            <person name="Peeters S.H."/>
            <person name="Heuer A."/>
            <person name="Rast P."/>
            <person name="Oberbeckmann S."/>
            <person name="Bunk B."/>
            <person name="Jeske O."/>
            <person name="Meyerdierks A."/>
            <person name="Storesund J.E."/>
            <person name="Kallscheuer N."/>
            <person name="Luecker S."/>
            <person name="Lage O.M."/>
            <person name="Pohl T."/>
            <person name="Merkel B.J."/>
            <person name="Hornburger P."/>
            <person name="Mueller R.-W."/>
            <person name="Bruemmer F."/>
            <person name="Labrenz M."/>
            <person name="Spormann A.M."/>
            <person name="Op den Camp H."/>
            <person name="Overmann J."/>
            <person name="Amann R."/>
            <person name="Jetten M.S.M."/>
            <person name="Mascher T."/>
            <person name="Medema M.H."/>
            <person name="Devos D.P."/>
            <person name="Kaster A.-K."/>
            <person name="Ovreas L."/>
            <person name="Rohde M."/>
            <person name="Galperin M.Y."/>
            <person name="Jogler C."/>
        </authorList>
    </citation>
    <scope>NUCLEOTIDE SEQUENCE [LARGE SCALE GENOMIC DNA]</scope>
    <source>
        <strain evidence="2 3">Pla133</strain>
    </source>
</reference>
<protein>
    <submittedName>
        <fullName evidence="2">D-threonine aldolase</fullName>
        <ecNumber evidence="2">4.1.2.42</ecNumber>
    </submittedName>
</protein>
<dbReference type="GO" id="GO:0008721">
    <property type="term" value="F:D-serine ammonia-lyase activity"/>
    <property type="evidence" value="ECO:0007669"/>
    <property type="project" value="TreeGrafter"/>
</dbReference>
<dbReference type="GO" id="GO:0043876">
    <property type="term" value="F:D-threonine aldolase activity"/>
    <property type="evidence" value="ECO:0007669"/>
    <property type="project" value="UniProtKB-EC"/>
</dbReference>
<dbReference type="SMART" id="SM01119">
    <property type="entry name" value="D-ser_dehydrat"/>
    <property type="match status" value="1"/>
</dbReference>
<feature type="domain" description="D-serine dehydratase-like" evidence="1">
    <location>
        <begin position="289"/>
        <end position="378"/>
    </location>
</feature>
<evidence type="ECO:0000313" key="2">
    <source>
        <dbReference type="EMBL" id="QDU69146.1"/>
    </source>
</evidence>
<sequence length="398" mass="42131">MDTNSGLTRGGRASSPFNSAAPLSRGLAPDLLDRLLTPALLVDLRAAARNVDRVIAWAGADADRWRPHLKTTKTPQIWALLLARGLRAFKVATTAELRVLLELLDGLPAGDFGDVLVAYPQSSASARRTSQLAALHPRHTVSVLVEEPAAVGLVRPNVGLFVDANPGMDRTGAPYDDVDRILATARAAGPRLRGLHAYEGHLHADFPERGVRIDACFARLRGILRQLHGAGVVVAEVVTSGTPAFRHVLETRPLEGAAGEPLHRVSPGTVVLHDLRSELENPELGLEPAAVVLSRIVSRPRSGRVTCDAGSKALAAEAGSPVAVALGIRGLEAATPNEEHLPLDGPEGALPALGGLLDLVPMHVCPTVNLHDRVLLLDDDGVRDVPVAARGHELFVDD</sequence>
<dbReference type="EC" id="4.1.2.42" evidence="2"/>